<reference evidence="2" key="1">
    <citation type="submission" date="2023-07" db="EMBL/GenBank/DDBJ databases">
        <title>Dyadobacter sp. nov 'subterranea' isolated from contaminted grondwater.</title>
        <authorList>
            <person name="Szabo I."/>
            <person name="Al-Omari J."/>
            <person name="Szerdahelyi S.G."/>
            <person name="Rado J."/>
        </authorList>
    </citation>
    <scope>NUCLEOTIDE SEQUENCE [LARGE SCALE GENOMIC DNA]</scope>
    <source>
        <strain evidence="2">UP-52</strain>
    </source>
</reference>
<dbReference type="Pfam" id="PF13376">
    <property type="entry name" value="OmdA"/>
    <property type="match status" value="1"/>
</dbReference>
<sequence>MSEKDLKTFCPESRHQWRRWLEENHDRERSVWVIFYKNKSNLPTITWSEAVDEALCFGWIDSIAKPIDEEKFMRFFSKRKAKSVWSAINKEKIKRLIDEKLITKAGFECIEIAKQNGTWTILDHVEALVIPEDLEKELQKRPSAKSYFSSLSKSDKKGILQWLVQAKRSETREKRIIEIAELAEQNLKPKVIQWTKKPLDE</sequence>
<evidence type="ECO:0000313" key="1">
    <source>
        <dbReference type="EMBL" id="MBE9464724.1"/>
    </source>
</evidence>
<protein>
    <submittedName>
        <fullName evidence="1">YdeI/OmpD-associated family protein</fullName>
    </submittedName>
</protein>
<name>A0ABR9WHZ5_9BACT</name>
<dbReference type="RefSeq" id="WP_194122764.1">
    <property type="nucleotide sequence ID" value="NZ_JACYGY010000001.1"/>
</dbReference>
<proteinExistence type="predicted"/>
<keyword evidence="2" id="KW-1185">Reference proteome</keyword>
<organism evidence="1 2">
    <name type="scientific">Dyadobacter subterraneus</name>
    <dbReference type="NCBI Taxonomy" id="2773304"/>
    <lineage>
        <taxon>Bacteria</taxon>
        <taxon>Pseudomonadati</taxon>
        <taxon>Bacteroidota</taxon>
        <taxon>Cytophagia</taxon>
        <taxon>Cytophagales</taxon>
        <taxon>Spirosomataceae</taxon>
        <taxon>Dyadobacter</taxon>
    </lineage>
</organism>
<accession>A0ABR9WHZ5</accession>
<comment type="caution">
    <text evidence="1">The sequence shown here is derived from an EMBL/GenBank/DDBJ whole genome shotgun (WGS) entry which is preliminary data.</text>
</comment>
<dbReference type="Proteomes" id="UP000634134">
    <property type="component" value="Unassembled WGS sequence"/>
</dbReference>
<evidence type="ECO:0000313" key="2">
    <source>
        <dbReference type="Proteomes" id="UP000634134"/>
    </source>
</evidence>
<gene>
    <name evidence="1" type="ORF">IEE83_22805</name>
</gene>
<dbReference type="EMBL" id="JACYGY010000001">
    <property type="protein sequence ID" value="MBE9464724.1"/>
    <property type="molecule type" value="Genomic_DNA"/>
</dbReference>